<comment type="caution">
    <text evidence="1">The sequence shown here is derived from an EMBL/GenBank/DDBJ whole genome shotgun (WGS) entry which is preliminary data.</text>
</comment>
<dbReference type="EMBL" id="JBGMDY010000003">
    <property type="protein sequence ID" value="KAL2340570.1"/>
    <property type="molecule type" value="Genomic_DNA"/>
</dbReference>
<sequence>MLATCVIQPIDMIKVMSSSHLFVLIPPNGIVGLSDFVVGFRSVPFMYNAFFGVVGFDSFDGFGCVGEDSTWARIGCPGKKVWGLSRFTTDCAFSNWRSSLGTASDQKEVITHSCSQLVLQLHDFYDPEKVGI</sequence>
<name>A0ABD1MXM7_9FABA</name>
<keyword evidence="2" id="KW-1185">Reference proteome</keyword>
<organism evidence="1 2">
    <name type="scientific">Flemingia macrophylla</name>
    <dbReference type="NCBI Taxonomy" id="520843"/>
    <lineage>
        <taxon>Eukaryota</taxon>
        <taxon>Viridiplantae</taxon>
        <taxon>Streptophyta</taxon>
        <taxon>Embryophyta</taxon>
        <taxon>Tracheophyta</taxon>
        <taxon>Spermatophyta</taxon>
        <taxon>Magnoliopsida</taxon>
        <taxon>eudicotyledons</taxon>
        <taxon>Gunneridae</taxon>
        <taxon>Pentapetalae</taxon>
        <taxon>rosids</taxon>
        <taxon>fabids</taxon>
        <taxon>Fabales</taxon>
        <taxon>Fabaceae</taxon>
        <taxon>Papilionoideae</taxon>
        <taxon>50 kb inversion clade</taxon>
        <taxon>NPAAA clade</taxon>
        <taxon>indigoferoid/millettioid clade</taxon>
        <taxon>Phaseoleae</taxon>
        <taxon>Flemingia</taxon>
    </lineage>
</organism>
<gene>
    <name evidence="1" type="ORF">Fmac_008510</name>
</gene>
<dbReference type="Proteomes" id="UP001603857">
    <property type="component" value="Unassembled WGS sequence"/>
</dbReference>
<reference evidence="1 2" key="1">
    <citation type="submission" date="2024-08" db="EMBL/GenBank/DDBJ databases">
        <title>Insights into the chromosomal genome structure of Flemingia macrophylla.</title>
        <authorList>
            <person name="Ding Y."/>
            <person name="Zhao Y."/>
            <person name="Bi W."/>
            <person name="Wu M."/>
            <person name="Zhao G."/>
            <person name="Gong Y."/>
            <person name="Li W."/>
            <person name="Zhang P."/>
        </authorList>
    </citation>
    <scope>NUCLEOTIDE SEQUENCE [LARGE SCALE GENOMIC DNA]</scope>
    <source>
        <strain evidence="1">DYQJB</strain>
        <tissue evidence="1">Leaf</tissue>
    </source>
</reference>
<evidence type="ECO:0000313" key="2">
    <source>
        <dbReference type="Proteomes" id="UP001603857"/>
    </source>
</evidence>
<proteinExistence type="predicted"/>
<accession>A0ABD1MXM7</accession>
<dbReference type="AlphaFoldDB" id="A0ABD1MXM7"/>
<protein>
    <submittedName>
        <fullName evidence="1">Uncharacterized protein</fullName>
    </submittedName>
</protein>
<evidence type="ECO:0000313" key="1">
    <source>
        <dbReference type="EMBL" id="KAL2340570.1"/>
    </source>
</evidence>